<gene>
    <name evidence="1" type="ORF">HYC85_004461</name>
</gene>
<sequence length="56" mass="6448">MECRKVQTSVSVSLRFKCFSHIYLRHYSKKGGPDMDTTYWAAIILRMGGFNNLTMG</sequence>
<evidence type="ECO:0000313" key="2">
    <source>
        <dbReference type="Proteomes" id="UP000593564"/>
    </source>
</evidence>
<comment type="caution">
    <text evidence="1">The sequence shown here is derived from an EMBL/GenBank/DDBJ whole genome shotgun (WGS) entry which is preliminary data.</text>
</comment>
<dbReference type="EMBL" id="JACBKZ010000002">
    <property type="protein sequence ID" value="KAF5957236.1"/>
    <property type="molecule type" value="Genomic_DNA"/>
</dbReference>
<evidence type="ECO:0000313" key="1">
    <source>
        <dbReference type="EMBL" id="KAF5957236.1"/>
    </source>
</evidence>
<name>A0A7J7HYM7_CAMSI</name>
<accession>A0A7J7HYM7</accession>
<organism evidence="1 2">
    <name type="scientific">Camellia sinensis</name>
    <name type="common">Tea plant</name>
    <name type="synonym">Thea sinensis</name>
    <dbReference type="NCBI Taxonomy" id="4442"/>
    <lineage>
        <taxon>Eukaryota</taxon>
        <taxon>Viridiplantae</taxon>
        <taxon>Streptophyta</taxon>
        <taxon>Embryophyta</taxon>
        <taxon>Tracheophyta</taxon>
        <taxon>Spermatophyta</taxon>
        <taxon>Magnoliopsida</taxon>
        <taxon>eudicotyledons</taxon>
        <taxon>Gunneridae</taxon>
        <taxon>Pentapetalae</taxon>
        <taxon>asterids</taxon>
        <taxon>Ericales</taxon>
        <taxon>Theaceae</taxon>
        <taxon>Camellia</taxon>
    </lineage>
</organism>
<dbReference type="AlphaFoldDB" id="A0A7J7HYM7"/>
<proteinExistence type="predicted"/>
<reference evidence="2" key="1">
    <citation type="journal article" date="2020" name="Nat. Commun.">
        <title>Genome assembly of wild tea tree DASZ reveals pedigree and selection history of tea varieties.</title>
        <authorList>
            <person name="Zhang W."/>
            <person name="Zhang Y."/>
            <person name="Qiu H."/>
            <person name="Guo Y."/>
            <person name="Wan H."/>
            <person name="Zhang X."/>
            <person name="Scossa F."/>
            <person name="Alseekh S."/>
            <person name="Zhang Q."/>
            <person name="Wang P."/>
            <person name="Xu L."/>
            <person name="Schmidt M.H."/>
            <person name="Jia X."/>
            <person name="Li D."/>
            <person name="Zhu A."/>
            <person name="Guo F."/>
            <person name="Chen W."/>
            <person name="Ni D."/>
            <person name="Usadel B."/>
            <person name="Fernie A.R."/>
            <person name="Wen W."/>
        </authorList>
    </citation>
    <scope>NUCLEOTIDE SEQUENCE [LARGE SCALE GENOMIC DNA]</scope>
    <source>
        <strain evidence="2">cv. G240</strain>
    </source>
</reference>
<protein>
    <submittedName>
        <fullName evidence="1">Uncharacterized protein</fullName>
    </submittedName>
</protein>
<reference evidence="1 2" key="2">
    <citation type="submission" date="2020-07" db="EMBL/GenBank/DDBJ databases">
        <title>Genome assembly of wild tea tree DASZ reveals pedigree and selection history of tea varieties.</title>
        <authorList>
            <person name="Zhang W."/>
        </authorList>
    </citation>
    <scope>NUCLEOTIDE SEQUENCE [LARGE SCALE GENOMIC DNA]</scope>
    <source>
        <strain evidence="2">cv. G240</strain>
        <tissue evidence="1">Leaf</tissue>
    </source>
</reference>
<keyword evidence="2" id="KW-1185">Reference proteome</keyword>
<dbReference type="Proteomes" id="UP000593564">
    <property type="component" value="Unassembled WGS sequence"/>
</dbReference>